<reference evidence="1 2" key="1">
    <citation type="submission" date="2016-12" db="EMBL/GenBank/DDBJ databases">
        <title>The genomes of Aspergillus section Nigri reveals drivers in fungal speciation.</title>
        <authorList>
            <consortium name="DOE Joint Genome Institute"/>
            <person name="Vesth T.C."/>
            <person name="Nybo J."/>
            <person name="Theobald S."/>
            <person name="Brandl J."/>
            <person name="Frisvad J.C."/>
            <person name="Nielsen K.F."/>
            <person name="Lyhne E.K."/>
            <person name="Kogle M.E."/>
            <person name="Kuo A."/>
            <person name="Riley R."/>
            <person name="Clum A."/>
            <person name="Nolan M."/>
            <person name="Lipzen A."/>
            <person name="Salamov A."/>
            <person name="Henrissat B."/>
            <person name="Wiebenga A."/>
            <person name="De Vries R.P."/>
            <person name="Grigoriev I.V."/>
            <person name="Mortensen U.H."/>
            <person name="Andersen M.R."/>
            <person name="Baker S.E."/>
        </authorList>
    </citation>
    <scope>NUCLEOTIDE SEQUENCE [LARGE SCALE GENOMIC DNA]</scope>
    <source>
        <strain evidence="1 2">CBS 115572</strain>
    </source>
</reference>
<dbReference type="EMBL" id="MSFK01000014">
    <property type="protein sequence ID" value="PWY87155.1"/>
    <property type="molecule type" value="Genomic_DNA"/>
</dbReference>
<name>A0A317WM77_9EURO</name>
<accession>A0A317WM77</accession>
<comment type="caution">
    <text evidence="1">The sequence shown here is derived from an EMBL/GenBank/DDBJ whole genome shotgun (WGS) entry which is preliminary data.</text>
</comment>
<dbReference type="Proteomes" id="UP000246702">
    <property type="component" value="Unassembled WGS sequence"/>
</dbReference>
<organism evidence="1 2">
    <name type="scientific">Aspergillus sclerotioniger CBS 115572</name>
    <dbReference type="NCBI Taxonomy" id="1450535"/>
    <lineage>
        <taxon>Eukaryota</taxon>
        <taxon>Fungi</taxon>
        <taxon>Dikarya</taxon>
        <taxon>Ascomycota</taxon>
        <taxon>Pezizomycotina</taxon>
        <taxon>Eurotiomycetes</taxon>
        <taxon>Eurotiomycetidae</taxon>
        <taxon>Eurotiales</taxon>
        <taxon>Aspergillaceae</taxon>
        <taxon>Aspergillus</taxon>
        <taxon>Aspergillus subgen. Circumdati</taxon>
    </lineage>
</organism>
<keyword evidence="2" id="KW-1185">Reference proteome</keyword>
<evidence type="ECO:0000313" key="2">
    <source>
        <dbReference type="Proteomes" id="UP000246702"/>
    </source>
</evidence>
<dbReference type="GeneID" id="37119741"/>
<gene>
    <name evidence="1" type="ORF">BO94DRAFT_68128</name>
</gene>
<protein>
    <submittedName>
        <fullName evidence="1">Uncharacterized protein</fullName>
    </submittedName>
</protein>
<sequence length="174" mass="20004">MLEISAGSQSRRRHLSEARYKKGDENEFMFNFYQTAALLSLSFYSSPWEQRNGATLHRFPLTADSPPFSTAVVSWPEIATGGAFGERERVSERGFALPPSVSELTWPCPPRPSRHTLYSYRPVHHYPYGTVQGQPFLRRRQLEINNNRPPLPLDLPLLFFTPVHQQNIRGYSLI</sequence>
<proteinExistence type="predicted"/>
<dbReference type="AlphaFoldDB" id="A0A317WM77"/>
<dbReference type="RefSeq" id="XP_025467363.1">
    <property type="nucleotide sequence ID" value="XM_025617598.1"/>
</dbReference>
<evidence type="ECO:0000313" key="1">
    <source>
        <dbReference type="EMBL" id="PWY87155.1"/>
    </source>
</evidence>